<name>A0AAW8E692_9BURK</name>
<feature type="chain" id="PRO_5043667373" evidence="1">
    <location>
        <begin position="24"/>
        <end position="421"/>
    </location>
</feature>
<dbReference type="EMBL" id="JAUSRR010000012">
    <property type="protein sequence ID" value="MDP9926864.1"/>
    <property type="molecule type" value="Genomic_DNA"/>
</dbReference>
<keyword evidence="1" id="KW-0732">Signal</keyword>
<protein>
    <submittedName>
        <fullName evidence="2">Uncharacterized protein</fullName>
    </submittedName>
</protein>
<evidence type="ECO:0000313" key="2">
    <source>
        <dbReference type="EMBL" id="MDP9926864.1"/>
    </source>
</evidence>
<dbReference type="AlphaFoldDB" id="A0AAW8E692"/>
<sequence>MGRTTERALIACTLALCALQAHAFKMGFQGQLDELRAQASGSLNAKLDDEPHRLQFGDPIHEDMTQASIEMAAANADRMQCTTSREKVEAFVRQAAQPRLSHGMCCHKGAVSKACSVIGMFGGNQAFADVLTPMQSGVRWNDDPCHMTHEAVSRVSWALWMTGNNYMEYNNSNYASHFHEHQFLHAMAPSARNDPKPLAARQTRKRILMWAEFALRVADGSIPPNTKLKDVRALLSTQMQQDFELAFGGYGPRTVALLFTGLDDGDPQLVRQTALGALFHTVQDSYSSSHVERANDPFKDGTPGVLNKGDIVRFYTYRGQDGGKHGKADRRPHDLAAAQIDDLHPVSIGAQLLACTAASQNAPSQWEEGMKIVQRNFTLRDADINRASTPGKDYVFFAISVRDEATYAGAGAKSTYWHHKV</sequence>
<comment type="caution">
    <text evidence="2">The sequence shown here is derived from an EMBL/GenBank/DDBJ whole genome shotgun (WGS) entry which is preliminary data.</text>
</comment>
<gene>
    <name evidence="2" type="ORF">J2W25_005913</name>
</gene>
<accession>A0AAW8E692</accession>
<reference evidence="2" key="1">
    <citation type="submission" date="2023-07" db="EMBL/GenBank/DDBJ databases">
        <title>Sorghum-associated microbial communities from plants grown in Nebraska, USA.</title>
        <authorList>
            <person name="Schachtman D."/>
        </authorList>
    </citation>
    <scope>NUCLEOTIDE SEQUENCE</scope>
    <source>
        <strain evidence="2">DS2795</strain>
    </source>
</reference>
<evidence type="ECO:0000313" key="3">
    <source>
        <dbReference type="Proteomes" id="UP001244295"/>
    </source>
</evidence>
<dbReference type="Proteomes" id="UP001244295">
    <property type="component" value="Unassembled WGS sequence"/>
</dbReference>
<evidence type="ECO:0000256" key="1">
    <source>
        <dbReference type="SAM" id="SignalP"/>
    </source>
</evidence>
<organism evidence="2 3">
    <name type="scientific">Variovorax boronicumulans</name>
    <dbReference type="NCBI Taxonomy" id="436515"/>
    <lineage>
        <taxon>Bacteria</taxon>
        <taxon>Pseudomonadati</taxon>
        <taxon>Pseudomonadota</taxon>
        <taxon>Betaproteobacteria</taxon>
        <taxon>Burkholderiales</taxon>
        <taxon>Comamonadaceae</taxon>
        <taxon>Variovorax</taxon>
    </lineage>
</organism>
<proteinExistence type="predicted"/>
<dbReference type="RefSeq" id="WP_307638436.1">
    <property type="nucleotide sequence ID" value="NZ_JAUSRR010000012.1"/>
</dbReference>
<feature type="signal peptide" evidence="1">
    <location>
        <begin position="1"/>
        <end position="23"/>
    </location>
</feature>